<keyword evidence="7 15" id="KW-0227">DNA damage</keyword>
<dbReference type="InterPro" id="IPR016281">
    <property type="entry name" value="Endonuclease_RusA"/>
</dbReference>
<dbReference type="GO" id="GO:0008821">
    <property type="term" value="F:crossover junction DNA endonuclease activity"/>
    <property type="evidence" value="ECO:0007669"/>
    <property type="project" value="UniProtKB-EC"/>
</dbReference>
<evidence type="ECO:0000256" key="9">
    <source>
        <dbReference type="ARBA" id="ARBA00022842"/>
    </source>
</evidence>
<dbReference type="Pfam" id="PF05866">
    <property type="entry name" value="RusA"/>
    <property type="match status" value="1"/>
</dbReference>
<evidence type="ECO:0000256" key="13">
    <source>
        <dbReference type="ARBA" id="ARBA00029354"/>
    </source>
</evidence>
<dbReference type="RefSeq" id="WP_047977463.1">
    <property type="nucleotide sequence ID" value="NZ_JWIZ01000059.1"/>
</dbReference>
<keyword evidence="17" id="KW-1185">Reference proteome</keyword>
<dbReference type="AlphaFoldDB" id="A0A0J5S273"/>
<evidence type="ECO:0000313" key="16">
    <source>
        <dbReference type="EMBL" id="KMK50922.1"/>
    </source>
</evidence>
<evidence type="ECO:0000256" key="15">
    <source>
        <dbReference type="PIRNR" id="PIRNR001007"/>
    </source>
</evidence>
<organism evidence="16 17">
    <name type="scientific">Muribacter muris</name>
    <dbReference type="NCBI Taxonomy" id="67855"/>
    <lineage>
        <taxon>Bacteria</taxon>
        <taxon>Pseudomonadati</taxon>
        <taxon>Pseudomonadota</taxon>
        <taxon>Gammaproteobacteria</taxon>
        <taxon>Pasteurellales</taxon>
        <taxon>Pasteurellaceae</taxon>
        <taxon>Muribacter</taxon>
    </lineage>
</organism>
<reference evidence="16 17" key="1">
    <citation type="submission" date="2014-12" db="EMBL/GenBank/DDBJ databases">
        <title>Reclassification of Actinobacillus muris as Muribacter muris.</title>
        <authorList>
            <person name="Christensen H."/>
            <person name="Nicklas W."/>
            <person name="Bisgaard M."/>
        </authorList>
    </citation>
    <scope>NUCLEOTIDE SEQUENCE [LARGE SCALE GENOMIC DNA]</scope>
    <source>
        <strain evidence="16 17">Ackerman80-443D</strain>
    </source>
</reference>
<protein>
    <recommendedName>
        <fullName evidence="3 15">Crossover junction endodeoxyribonuclease rusA</fullName>
        <ecNumber evidence="14 15">3.1.21.10</ecNumber>
    </recommendedName>
</protein>
<keyword evidence="10" id="KW-0233">DNA recombination</keyword>
<evidence type="ECO:0000256" key="4">
    <source>
        <dbReference type="ARBA" id="ARBA00022722"/>
    </source>
</evidence>
<dbReference type="STRING" id="67855.RO21_09035"/>
<evidence type="ECO:0000256" key="6">
    <source>
        <dbReference type="ARBA" id="ARBA00022759"/>
    </source>
</evidence>
<gene>
    <name evidence="16" type="ORF">RO21_09035</name>
</gene>
<evidence type="ECO:0000256" key="11">
    <source>
        <dbReference type="ARBA" id="ARBA00023204"/>
    </source>
</evidence>
<keyword evidence="5" id="KW-0479">Metal-binding</keyword>
<keyword evidence="9" id="KW-0460">Magnesium</keyword>
<comment type="function">
    <text evidence="12">Endonuclease that resolves Holliday junction intermediates made during homologous genetic recombination and DNA repair. Exhibits sequence and structure-selective cleavage of four-way DNA junctions, where it introduces symmetrical nicks in two strands of the same polarity at the 5' side of CC dinucleotides. Corrects the defects in genetic recombination and DNA repair associated with inactivation of RuvAB or RuvC.</text>
</comment>
<dbReference type="InterPro" id="IPR008822">
    <property type="entry name" value="Endonuclease_RusA-like"/>
</dbReference>
<dbReference type="PATRIC" id="fig|67855.3.peg.1889"/>
<accession>A0A0J5S273</accession>
<dbReference type="SUPFAM" id="SSF103084">
    <property type="entry name" value="Holliday junction resolvase RusA"/>
    <property type="match status" value="1"/>
</dbReference>
<keyword evidence="8 15" id="KW-0378">Hydrolase</keyword>
<evidence type="ECO:0000313" key="17">
    <source>
        <dbReference type="Proteomes" id="UP000036270"/>
    </source>
</evidence>
<comment type="cofactor">
    <cofactor evidence="1">
        <name>Mg(2+)</name>
        <dbReference type="ChEBI" id="CHEBI:18420"/>
    </cofactor>
</comment>
<dbReference type="GO" id="GO:0000287">
    <property type="term" value="F:magnesium ion binding"/>
    <property type="evidence" value="ECO:0007669"/>
    <property type="project" value="InterPro"/>
</dbReference>
<evidence type="ECO:0000256" key="7">
    <source>
        <dbReference type="ARBA" id="ARBA00022763"/>
    </source>
</evidence>
<evidence type="ECO:0000256" key="14">
    <source>
        <dbReference type="ARBA" id="ARBA00029488"/>
    </source>
</evidence>
<comment type="subunit">
    <text evidence="2">Homodimer.</text>
</comment>
<comment type="function">
    <text evidence="15">Endonuclease that resolves Holliday junction intermediates made during homologous genetic recombination and DNA repair. Exhibits sequence and structure-selective cleavage of four-way DNA junctions, where it introduces symmetrical nicks in two strands of the same polarity at the 5' side of dinucleotides. Corrects the defects in genetic recombination and DNA repair associated with inactivation of ruvAB or ruvC.</text>
</comment>
<name>A0A0J5S273_9PAST</name>
<evidence type="ECO:0000256" key="5">
    <source>
        <dbReference type="ARBA" id="ARBA00022723"/>
    </source>
</evidence>
<comment type="catalytic activity">
    <reaction evidence="13 15">
        <text>Endonucleolytic cleavage at a junction such as a reciprocal single-stranded crossover between two homologous DNA duplexes (Holliday junction).</text>
        <dbReference type="EC" id="3.1.21.10"/>
    </reaction>
</comment>
<evidence type="ECO:0000256" key="1">
    <source>
        <dbReference type="ARBA" id="ARBA00001946"/>
    </source>
</evidence>
<dbReference type="Proteomes" id="UP000036270">
    <property type="component" value="Unassembled WGS sequence"/>
</dbReference>
<proteinExistence type="inferred from homology"/>
<comment type="caution">
    <text evidence="16">The sequence shown here is derived from an EMBL/GenBank/DDBJ whole genome shotgun (WGS) entry which is preliminary data.</text>
</comment>
<keyword evidence="6 15" id="KW-0255">Endonuclease</keyword>
<dbReference type="GO" id="GO:0006310">
    <property type="term" value="P:DNA recombination"/>
    <property type="evidence" value="ECO:0007669"/>
    <property type="project" value="UniProtKB-KW"/>
</dbReference>
<dbReference type="Gene3D" id="3.30.1330.70">
    <property type="entry name" value="Holliday junction resolvase RusA"/>
    <property type="match status" value="1"/>
</dbReference>
<dbReference type="GO" id="GO:0006281">
    <property type="term" value="P:DNA repair"/>
    <property type="evidence" value="ECO:0007669"/>
    <property type="project" value="UniProtKB-KW"/>
</dbReference>
<evidence type="ECO:0000256" key="8">
    <source>
        <dbReference type="ARBA" id="ARBA00022801"/>
    </source>
</evidence>
<dbReference type="EC" id="3.1.21.10" evidence="14 15"/>
<keyword evidence="4 15" id="KW-0540">Nuclease</keyword>
<comment type="similarity">
    <text evidence="15">Belongs to the rusA family.</text>
</comment>
<sequence>MVTEVILELPYPPTVNHYWKHTRSGIHYVTAKGKAFQQAVCLLVKNAKQFKGKVALVVDIYPPDKRKRDIDNVFKALFDGLVKSGVIADDSLIDKLTAEKFDAVKGGKVVVRIRELQ</sequence>
<dbReference type="EMBL" id="JWIZ01000059">
    <property type="protein sequence ID" value="KMK50922.1"/>
    <property type="molecule type" value="Genomic_DNA"/>
</dbReference>
<evidence type="ECO:0000256" key="2">
    <source>
        <dbReference type="ARBA" id="ARBA00011738"/>
    </source>
</evidence>
<evidence type="ECO:0000256" key="10">
    <source>
        <dbReference type="ARBA" id="ARBA00023172"/>
    </source>
</evidence>
<keyword evidence="11 15" id="KW-0234">DNA repair</keyword>
<dbReference type="InterPro" id="IPR036614">
    <property type="entry name" value="RusA-like_sf"/>
</dbReference>
<evidence type="ECO:0000256" key="3">
    <source>
        <dbReference type="ARBA" id="ARBA00014885"/>
    </source>
</evidence>
<evidence type="ECO:0000256" key="12">
    <source>
        <dbReference type="ARBA" id="ARBA00024745"/>
    </source>
</evidence>
<dbReference type="PIRSF" id="PIRSF001007">
    <property type="entry name" value="RusA"/>
    <property type="match status" value="1"/>
</dbReference>